<keyword evidence="2" id="KW-1185">Reference proteome</keyword>
<dbReference type="GeneID" id="20521836"/>
<organism evidence="1 2">
    <name type="scientific">Encephalitozoon romaleae (strain SJ-2008)</name>
    <name type="common">Microsporidian parasite</name>
    <dbReference type="NCBI Taxonomy" id="1178016"/>
    <lineage>
        <taxon>Eukaryota</taxon>
        <taxon>Fungi</taxon>
        <taxon>Fungi incertae sedis</taxon>
        <taxon>Microsporidia</taxon>
        <taxon>Unikaryonidae</taxon>
        <taxon>Encephalitozoon</taxon>
    </lineage>
</organism>
<dbReference type="VEuPathDB" id="MicrosporidiaDB:EROM_081020"/>
<name>I7ASU5_ENCRO</name>
<dbReference type="EMBL" id="CP003525">
    <property type="protein sequence ID" value="AFN83517.1"/>
    <property type="molecule type" value="Genomic_DNA"/>
</dbReference>
<reference evidence="1 2" key="1">
    <citation type="journal article" date="2012" name="Proc. Natl. Acad. Sci. U.S.A.">
        <title>Gain and loss of multiple functionally related, horizontally transferred genes in the reduced genomes of two microsporidian parasites.</title>
        <authorList>
            <person name="Pombert J.-F."/>
            <person name="Selman M."/>
            <person name="Burki F."/>
            <person name="Bardell F.T."/>
            <person name="Farinelli L."/>
            <person name="Solter L.F."/>
            <person name="Whitman D.W."/>
            <person name="Weiss L.M."/>
            <person name="Corradi N."/>
            <person name="Keeling P.J."/>
        </authorList>
    </citation>
    <scope>NUCLEOTIDE SEQUENCE [LARGE SCALE GENOMIC DNA]</scope>
    <source>
        <strain evidence="1 2">SJ-2008</strain>
    </source>
</reference>
<accession>I7ASU5</accession>
<dbReference type="AlphaFoldDB" id="I7ASU5"/>
<dbReference type="KEGG" id="ero:EROM_081020"/>
<dbReference type="OrthoDB" id="2192004at2759"/>
<sequence>MGRGRKLFDIRNLFGESTVSEYDKEEDEVYRAIEKKRKKKSAEVEERILSRKDVLVLEKMDIEEVVPRNLPSTKRKVEAVAEAEDEPQKSNDEWKVHVLRNLLRKNRLNVDARIRLSRLLEEDEGMKVLLEGRDIKDMVLWKEIIDRCYSPEMVDEALEVTDGDEDFYMGIFLKSKDVKVLKAGVKKYPASIELRKMVFENLETGFEKQKFLYDSIVETMEGGLVDIFIDTNPDNQLAMSLYKELQAKDMYFDQLSAYLLGEKNDSGLIEDILGLGLKRILEILRKGKQRLDLPSRVLDKDDVLLYLEEVEVEPMTSLPPDLWSLFTSMSAHKLHDDETFISCYNIARQHFLDTEFIDKFFVMATRRYFVDLMKAKEWWKMFRITKEIKCFRKAEKALQAGIRHYGKEKKLFILARSKIYYMAGDYHRSYSMIPGKMRTIKRYVILSQIDLDKALSELEKDLFDYKHWLLYAELAEKKGMDACRIYEECMERYPENFKVAVGYLRYLKRKDMEKGLEISNKVMKRFVSEEWLWFERFVMFRKLGKASVAVLYNSRKHVRSELIDSEIRYYENKDVPEGNKYSGYHAYKKTRIKECNKDGICKDCLVGMKEYYKERIMRDQDNGDNYILYCCVNGKADQEIKRMVEFFDPRGGDYWVRVRNVMDITRRLEVGCQMVNFDFLR</sequence>
<gene>
    <name evidence="1" type="ordered locus">EROM_081020</name>
</gene>
<dbReference type="RefSeq" id="XP_009265014.1">
    <property type="nucleotide sequence ID" value="XM_009266739.1"/>
</dbReference>
<protein>
    <submittedName>
        <fullName evidence="1">Uncharacterized protein</fullName>
    </submittedName>
</protein>
<evidence type="ECO:0000313" key="2">
    <source>
        <dbReference type="Proteomes" id="UP000010094"/>
    </source>
</evidence>
<proteinExistence type="predicted"/>
<evidence type="ECO:0000313" key="1">
    <source>
        <dbReference type="EMBL" id="AFN83517.1"/>
    </source>
</evidence>
<dbReference type="HOGENOM" id="CLU_404908_0_0_1"/>
<dbReference type="Proteomes" id="UP000010094">
    <property type="component" value="Chromosome VIII"/>
</dbReference>